<keyword evidence="6" id="KW-1185">Reference proteome</keyword>
<keyword evidence="2" id="KW-0472">Membrane</keyword>
<accession>A0AAE0BFQ6</accession>
<dbReference type="InterPro" id="IPR023175">
    <property type="entry name" value="Vta1/CALS_N_sf"/>
</dbReference>
<evidence type="ECO:0000313" key="6">
    <source>
        <dbReference type="Proteomes" id="UP001190700"/>
    </source>
</evidence>
<dbReference type="GO" id="GO:0005771">
    <property type="term" value="C:multivesicular body"/>
    <property type="evidence" value="ECO:0007669"/>
    <property type="project" value="TreeGrafter"/>
</dbReference>
<dbReference type="AlphaFoldDB" id="A0AAE0BFQ6"/>
<dbReference type="PANTHER" id="PTHR46009:SF1">
    <property type="entry name" value="VACUOLAR PROTEIN SORTING-ASSOCIATED PROTEIN VTA1 HOMOLOG"/>
    <property type="match status" value="1"/>
</dbReference>
<evidence type="ECO:0000256" key="1">
    <source>
        <dbReference type="ARBA" id="ARBA00004308"/>
    </source>
</evidence>
<dbReference type="Gene3D" id="1.25.40.270">
    <property type="entry name" value="Vacuolar protein sorting-associated protein vta1"/>
    <property type="match status" value="1"/>
</dbReference>
<evidence type="ECO:0000313" key="5">
    <source>
        <dbReference type="EMBL" id="KAK3235040.1"/>
    </source>
</evidence>
<proteinExistence type="predicted"/>
<feature type="domain" description="Vta1/callose synthase N-terminal" evidence="4">
    <location>
        <begin position="1"/>
        <end position="113"/>
    </location>
</feature>
<dbReference type="InterPro" id="IPR044538">
    <property type="entry name" value="Vta1-like"/>
</dbReference>
<dbReference type="Proteomes" id="UP001190700">
    <property type="component" value="Unassembled WGS sequence"/>
</dbReference>
<name>A0AAE0BFQ6_9CHLO</name>
<feature type="compositionally biased region" description="Low complexity" evidence="3">
    <location>
        <begin position="142"/>
        <end position="159"/>
    </location>
</feature>
<feature type="compositionally biased region" description="Pro residues" evidence="3">
    <location>
        <begin position="160"/>
        <end position="172"/>
    </location>
</feature>
<sequence length="193" mass="20416">MHAVEEGVKITDRTDETTQLLVAVMKQLEADKEKVNPKPEDKTHCEDFAVKIFDRADAQDRAGKATANTAKAFYASTIFMEVLQQFGEVNPEVEARQKYAAWKSADIRKALREGRTPTPGPPGGDEANDDGSAASMPPWAIPGTAALAPDTTTAAVDAPTPQPPQGFPPPPSSEGAAPGAGFPPPPTSEVLKP</sequence>
<evidence type="ECO:0000259" key="4">
    <source>
        <dbReference type="Pfam" id="PF04652"/>
    </source>
</evidence>
<gene>
    <name evidence="5" type="ORF">CYMTET_54737</name>
</gene>
<dbReference type="GO" id="GO:0032511">
    <property type="term" value="P:late endosome to vacuole transport via multivesicular body sorting pathway"/>
    <property type="evidence" value="ECO:0007669"/>
    <property type="project" value="InterPro"/>
</dbReference>
<comment type="subcellular location">
    <subcellularLocation>
        <location evidence="1">Endomembrane system</location>
    </subcellularLocation>
</comment>
<dbReference type="InterPro" id="IPR039431">
    <property type="entry name" value="Vta1/CALS_N"/>
</dbReference>
<feature type="region of interest" description="Disordered" evidence="3">
    <location>
        <begin position="112"/>
        <end position="193"/>
    </location>
</feature>
<dbReference type="Pfam" id="PF04652">
    <property type="entry name" value="Vta1"/>
    <property type="match status" value="1"/>
</dbReference>
<evidence type="ECO:0000256" key="2">
    <source>
        <dbReference type="ARBA" id="ARBA00023136"/>
    </source>
</evidence>
<dbReference type="PANTHER" id="PTHR46009">
    <property type="entry name" value="VACUOLAR PROTEIN SORTING-ASSOCIATED PROTEIN VTA1 HOMOLOG"/>
    <property type="match status" value="1"/>
</dbReference>
<dbReference type="EMBL" id="LGRX02035383">
    <property type="protein sequence ID" value="KAK3235040.1"/>
    <property type="molecule type" value="Genomic_DNA"/>
</dbReference>
<comment type="caution">
    <text evidence="5">The sequence shown here is derived from an EMBL/GenBank/DDBJ whole genome shotgun (WGS) entry which is preliminary data.</text>
</comment>
<organism evidence="5 6">
    <name type="scientific">Cymbomonas tetramitiformis</name>
    <dbReference type="NCBI Taxonomy" id="36881"/>
    <lineage>
        <taxon>Eukaryota</taxon>
        <taxon>Viridiplantae</taxon>
        <taxon>Chlorophyta</taxon>
        <taxon>Pyramimonadophyceae</taxon>
        <taxon>Pyramimonadales</taxon>
        <taxon>Pyramimonadaceae</taxon>
        <taxon>Cymbomonas</taxon>
    </lineage>
</organism>
<protein>
    <recommendedName>
        <fullName evidence="4">Vta1/callose synthase N-terminal domain-containing protein</fullName>
    </recommendedName>
</protein>
<evidence type="ECO:0000256" key="3">
    <source>
        <dbReference type="SAM" id="MobiDB-lite"/>
    </source>
</evidence>
<reference evidence="5 6" key="1">
    <citation type="journal article" date="2015" name="Genome Biol. Evol.">
        <title>Comparative Genomics of a Bacterivorous Green Alga Reveals Evolutionary Causalities and Consequences of Phago-Mixotrophic Mode of Nutrition.</title>
        <authorList>
            <person name="Burns J.A."/>
            <person name="Paasch A."/>
            <person name="Narechania A."/>
            <person name="Kim E."/>
        </authorList>
    </citation>
    <scope>NUCLEOTIDE SEQUENCE [LARGE SCALE GENOMIC DNA]</scope>
    <source>
        <strain evidence="5 6">PLY_AMNH</strain>
    </source>
</reference>